<dbReference type="InterPro" id="IPR011538">
    <property type="entry name" value="Nuo51_FMN-bd"/>
</dbReference>
<evidence type="ECO:0000256" key="4">
    <source>
        <dbReference type="ARBA" id="ARBA00023014"/>
    </source>
</evidence>
<proteinExistence type="predicted"/>
<gene>
    <name evidence="6" type="ORF">WN48_04772</name>
</gene>
<keyword evidence="3" id="KW-0408">Iron</keyword>
<evidence type="ECO:0000259" key="5">
    <source>
        <dbReference type="Pfam" id="PF01512"/>
    </source>
</evidence>
<dbReference type="AlphaFoldDB" id="A0A310SL93"/>
<evidence type="ECO:0000256" key="1">
    <source>
        <dbReference type="ARBA" id="ARBA00022485"/>
    </source>
</evidence>
<keyword evidence="4" id="KW-0411">Iron-sulfur</keyword>
<dbReference type="InterPro" id="IPR037225">
    <property type="entry name" value="Nuo51_FMN-bd_sf"/>
</dbReference>
<evidence type="ECO:0000256" key="3">
    <source>
        <dbReference type="ARBA" id="ARBA00023004"/>
    </source>
</evidence>
<keyword evidence="7" id="KW-1185">Reference proteome</keyword>
<organism evidence="6 7">
    <name type="scientific">Eufriesea mexicana</name>
    <dbReference type="NCBI Taxonomy" id="516756"/>
    <lineage>
        <taxon>Eukaryota</taxon>
        <taxon>Metazoa</taxon>
        <taxon>Ecdysozoa</taxon>
        <taxon>Arthropoda</taxon>
        <taxon>Hexapoda</taxon>
        <taxon>Insecta</taxon>
        <taxon>Pterygota</taxon>
        <taxon>Neoptera</taxon>
        <taxon>Endopterygota</taxon>
        <taxon>Hymenoptera</taxon>
        <taxon>Apocrita</taxon>
        <taxon>Aculeata</taxon>
        <taxon>Apoidea</taxon>
        <taxon>Anthophila</taxon>
        <taxon>Apidae</taxon>
        <taxon>Eufriesea</taxon>
    </lineage>
</organism>
<name>A0A310SL93_9HYME</name>
<dbReference type="PANTHER" id="PTHR11780:SF10">
    <property type="entry name" value="NADH DEHYDROGENASE [UBIQUINONE] FLAVOPROTEIN 1, MITOCHONDRIAL"/>
    <property type="match status" value="1"/>
</dbReference>
<keyword evidence="1" id="KW-0004">4Fe-4S</keyword>
<evidence type="ECO:0000256" key="2">
    <source>
        <dbReference type="ARBA" id="ARBA00022723"/>
    </source>
</evidence>
<dbReference type="Gene3D" id="3.40.50.11540">
    <property type="entry name" value="NADH-ubiquinone oxidoreductase 51kDa subunit"/>
    <property type="match status" value="1"/>
</dbReference>
<dbReference type="PANTHER" id="PTHR11780">
    <property type="entry name" value="NADH-UBIQUINONE OXIDOREDUCTASE FLAVOPROTEIN 1 NDUFV1"/>
    <property type="match status" value="1"/>
</dbReference>
<evidence type="ECO:0000313" key="7">
    <source>
        <dbReference type="Proteomes" id="UP000250275"/>
    </source>
</evidence>
<dbReference type="GO" id="GO:0046872">
    <property type="term" value="F:metal ion binding"/>
    <property type="evidence" value="ECO:0007669"/>
    <property type="project" value="UniProtKB-KW"/>
</dbReference>
<dbReference type="GO" id="GO:0006120">
    <property type="term" value="P:mitochondrial electron transport, NADH to ubiquinone"/>
    <property type="evidence" value="ECO:0007669"/>
    <property type="project" value="TreeGrafter"/>
</dbReference>
<sequence length="347" mass="39599">MQNKQNVRGTIKATSGSDLSIAEVPAVCDISGNFLAGSRDLTVSLTRRFEKPGEFKELMDLMKLPVLKNLGVRENYTRKRHGRQRYTDLSIAEVPAVCDISGNFLAGSRDLTVSLTRRFEKPGEFKELMDLMKLPVLKNLGVRENYPVPDRFERSSRFEAAAWSCFQMRTRYLLLVFDMNSRFLGSSLSSYQQRTFADAAPEGKKRGGPLADQDRIFTNLYGRHDWRLKGALQRGDWYKIKEIVEKSADWIINEIKISGLRVNGDEGEPGTCKDREILRHDPHNLVEGCLIAGRAMGACAAYIYIRGEFYNEALFREIVEELLFLETRLEYSSVRDAHLHFIQSPDV</sequence>
<dbReference type="InterPro" id="IPR050837">
    <property type="entry name" value="ComplexI_51kDa_subunit"/>
</dbReference>
<evidence type="ECO:0000313" key="6">
    <source>
        <dbReference type="EMBL" id="OAD55518.1"/>
    </source>
</evidence>
<accession>A0A310SL93</accession>
<dbReference type="OrthoDB" id="42889at2759"/>
<feature type="domain" description="NADH-ubiquinone oxidoreductase 51kDa subunit FMN-binding" evidence="5">
    <location>
        <begin position="260"/>
        <end position="312"/>
    </location>
</feature>
<dbReference type="GO" id="GO:0005739">
    <property type="term" value="C:mitochondrion"/>
    <property type="evidence" value="ECO:0007669"/>
    <property type="project" value="GOC"/>
</dbReference>
<dbReference type="Pfam" id="PF01512">
    <property type="entry name" value="Complex1_51K"/>
    <property type="match status" value="1"/>
</dbReference>
<dbReference type="Proteomes" id="UP000250275">
    <property type="component" value="Unassembled WGS sequence"/>
</dbReference>
<reference evidence="6 7" key="1">
    <citation type="submission" date="2015-07" db="EMBL/GenBank/DDBJ databases">
        <title>The genome of Eufriesea mexicana.</title>
        <authorList>
            <person name="Pan H."/>
            <person name="Kapheim K."/>
        </authorList>
    </citation>
    <scope>NUCLEOTIDE SEQUENCE [LARGE SCALE GENOMIC DNA]</scope>
    <source>
        <strain evidence="6">0111107269</strain>
        <tissue evidence="6">Whole body</tissue>
    </source>
</reference>
<keyword evidence="2" id="KW-0479">Metal-binding</keyword>
<dbReference type="SUPFAM" id="SSF142019">
    <property type="entry name" value="Nqo1 FMN-binding domain-like"/>
    <property type="match status" value="1"/>
</dbReference>
<dbReference type="GO" id="GO:0051539">
    <property type="term" value="F:4 iron, 4 sulfur cluster binding"/>
    <property type="evidence" value="ECO:0007669"/>
    <property type="project" value="UniProtKB-KW"/>
</dbReference>
<keyword evidence="6" id="KW-0830">Ubiquinone</keyword>
<protein>
    <submittedName>
        <fullName evidence="6">NADH dehydrogenase [ubiquinone] flavoprotein 1, mitochondrial</fullName>
    </submittedName>
</protein>
<dbReference type="EMBL" id="KQ762788">
    <property type="protein sequence ID" value="OAD55518.1"/>
    <property type="molecule type" value="Genomic_DNA"/>
</dbReference>